<keyword evidence="2" id="KW-1185">Reference proteome</keyword>
<proteinExistence type="predicted"/>
<dbReference type="PANTHER" id="PTHR33223:SF10">
    <property type="entry name" value="AMINOTRANSFERASE-LIKE PLANT MOBILE DOMAIN-CONTAINING PROTEIN"/>
    <property type="match status" value="1"/>
</dbReference>
<sequence>MFKGEEDPVQHIYHFQQMMMLECPTDSLLYKVFPMSLAGQAFIGCARKQQKNTANLFLVKQLDNEPLKAFLERFTSKMQLVDNCYTTTAAMAFVYLEMESSAIDKSLGAKMRKHPSNEIDWSKRQRLDMRSWQEEGGVELKTIVERVWMENKGIGIFHDLLPFRTLNEKNDRMKYCDFHKDYGHITQEYRALNGQVRAMICKGQLSHYVQKATIATTTPPLPGPTQVAASTHAVGLRIATACISRVMIDGGSRVEDPAERVFLALDHSSGENATSQVLSGGLPITIQHNLGTGFVHAMQGLLSTLHQVMHCPFLDGTYTIDIRGSQQLAKRCYAFAFETKVEEVEEPLINNN</sequence>
<gene>
    <name evidence="1" type="ORF">TIFTF001_029769</name>
</gene>
<accession>A0AA88DT17</accession>
<dbReference type="AlphaFoldDB" id="A0AA88DT17"/>
<evidence type="ECO:0000313" key="2">
    <source>
        <dbReference type="Proteomes" id="UP001187192"/>
    </source>
</evidence>
<dbReference type="EMBL" id="BTGU01000101">
    <property type="protein sequence ID" value="GMN60691.1"/>
    <property type="molecule type" value="Genomic_DNA"/>
</dbReference>
<protein>
    <submittedName>
        <fullName evidence="1">Uncharacterized protein</fullName>
    </submittedName>
</protein>
<dbReference type="PANTHER" id="PTHR33223">
    <property type="entry name" value="CCHC-TYPE DOMAIN-CONTAINING PROTEIN"/>
    <property type="match status" value="1"/>
</dbReference>
<name>A0AA88DT17_FICCA</name>
<dbReference type="Proteomes" id="UP001187192">
    <property type="component" value="Unassembled WGS sequence"/>
</dbReference>
<evidence type="ECO:0000313" key="1">
    <source>
        <dbReference type="EMBL" id="GMN60691.1"/>
    </source>
</evidence>
<comment type="caution">
    <text evidence="1">The sequence shown here is derived from an EMBL/GenBank/DDBJ whole genome shotgun (WGS) entry which is preliminary data.</text>
</comment>
<organism evidence="1 2">
    <name type="scientific">Ficus carica</name>
    <name type="common">Common fig</name>
    <dbReference type="NCBI Taxonomy" id="3494"/>
    <lineage>
        <taxon>Eukaryota</taxon>
        <taxon>Viridiplantae</taxon>
        <taxon>Streptophyta</taxon>
        <taxon>Embryophyta</taxon>
        <taxon>Tracheophyta</taxon>
        <taxon>Spermatophyta</taxon>
        <taxon>Magnoliopsida</taxon>
        <taxon>eudicotyledons</taxon>
        <taxon>Gunneridae</taxon>
        <taxon>Pentapetalae</taxon>
        <taxon>rosids</taxon>
        <taxon>fabids</taxon>
        <taxon>Rosales</taxon>
        <taxon>Moraceae</taxon>
        <taxon>Ficeae</taxon>
        <taxon>Ficus</taxon>
    </lineage>
</organism>
<reference evidence="1" key="1">
    <citation type="submission" date="2023-07" db="EMBL/GenBank/DDBJ databases">
        <title>draft genome sequence of fig (Ficus carica).</title>
        <authorList>
            <person name="Takahashi T."/>
            <person name="Nishimura K."/>
        </authorList>
    </citation>
    <scope>NUCLEOTIDE SEQUENCE</scope>
</reference>